<evidence type="ECO:0000313" key="2">
    <source>
        <dbReference type="EMBL" id="MBB5204276.1"/>
    </source>
</evidence>
<proteinExistence type="predicted"/>
<dbReference type="Proteomes" id="UP000554837">
    <property type="component" value="Unassembled WGS sequence"/>
</dbReference>
<organism evidence="2 3">
    <name type="scientific">Inhella inkyongensis</name>
    <dbReference type="NCBI Taxonomy" id="392593"/>
    <lineage>
        <taxon>Bacteria</taxon>
        <taxon>Pseudomonadati</taxon>
        <taxon>Pseudomonadota</taxon>
        <taxon>Betaproteobacteria</taxon>
        <taxon>Burkholderiales</taxon>
        <taxon>Sphaerotilaceae</taxon>
        <taxon>Inhella</taxon>
    </lineage>
</organism>
<evidence type="ECO:0000256" key="1">
    <source>
        <dbReference type="SAM" id="SignalP"/>
    </source>
</evidence>
<comment type="caution">
    <text evidence="2">The sequence shown here is derived from an EMBL/GenBank/DDBJ whole genome shotgun (WGS) entry which is preliminary data.</text>
</comment>
<evidence type="ECO:0000313" key="3">
    <source>
        <dbReference type="Proteomes" id="UP000554837"/>
    </source>
</evidence>
<keyword evidence="1" id="KW-0732">Signal</keyword>
<gene>
    <name evidence="2" type="ORF">HNQ51_001590</name>
</gene>
<name>A0A840S5I1_9BURK</name>
<feature type="signal peptide" evidence="1">
    <location>
        <begin position="1"/>
        <end position="19"/>
    </location>
</feature>
<dbReference type="AlphaFoldDB" id="A0A840S5I1"/>
<sequence>MPRRLGIAGLLALGMGASAAQEIQWEGYGTVAAHRGDDAVAGVRADGRNRHFSRDGDWVFDGDSLLAVQAQASHPRLGKLVWQALARDDVRHGARPRTEWLYWSQETESGWQWRLGRTALPVFLHSETRHLGYAQTSARPANVVYQINPFTHVDGVQINHHHAFGPGELKTELYWGNAKLGVPAGQVKAEQLSGLALRWDQGPWSLRYGHHSLVFDTAVPAIERLLNELSSGRTGCSNCASVLARRVPTRGIHSRIHSLALQYDDGPWLLSLEATAREANSTLAARAQAWYVLAAHRMGDWTPYAVVGEMRFREPPLGLQTLPQAGPAAAAVHARIDRYLQTPNDRRIWQLGLRWDFRERMALKLQIEGYRSTAEAGLGQSNFLEVPSPPPIGSYRGPVWDGRVRQLSVNLDFLF</sequence>
<reference evidence="2 3" key="1">
    <citation type="submission" date="2020-08" db="EMBL/GenBank/DDBJ databases">
        <title>Genomic Encyclopedia of Type Strains, Phase IV (KMG-IV): sequencing the most valuable type-strain genomes for metagenomic binning, comparative biology and taxonomic classification.</title>
        <authorList>
            <person name="Goeker M."/>
        </authorList>
    </citation>
    <scope>NUCLEOTIDE SEQUENCE [LARGE SCALE GENOMIC DNA]</scope>
    <source>
        <strain evidence="2 3">DSM 23958</strain>
    </source>
</reference>
<dbReference type="Gene3D" id="2.40.160.10">
    <property type="entry name" value="Porin"/>
    <property type="match status" value="1"/>
</dbReference>
<protein>
    <recommendedName>
        <fullName evidence="4">Porin</fullName>
    </recommendedName>
</protein>
<keyword evidence="3" id="KW-1185">Reference proteome</keyword>
<evidence type="ECO:0008006" key="4">
    <source>
        <dbReference type="Google" id="ProtNLM"/>
    </source>
</evidence>
<dbReference type="SUPFAM" id="SSF56935">
    <property type="entry name" value="Porins"/>
    <property type="match status" value="1"/>
</dbReference>
<accession>A0A840S5I1</accession>
<dbReference type="RefSeq" id="WP_175423562.1">
    <property type="nucleotide sequence ID" value="NZ_CP040709.1"/>
</dbReference>
<feature type="chain" id="PRO_5032534661" description="Porin" evidence="1">
    <location>
        <begin position="20"/>
        <end position="415"/>
    </location>
</feature>
<dbReference type="EMBL" id="JACHHO010000002">
    <property type="protein sequence ID" value="MBB5204276.1"/>
    <property type="molecule type" value="Genomic_DNA"/>
</dbReference>
<dbReference type="InterPro" id="IPR023614">
    <property type="entry name" value="Porin_dom_sf"/>
</dbReference>